<name>R7Y9Q1_9ACTN</name>
<dbReference type="Gene3D" id="3.30.420.40">
    <property type="match status" value="2"/>
</dbReference>
<sequence>MCVRPRRRLPAHLADAVEVLSAVDDAVDMRDPLEAGDHPGSVRSMPTGDSATRILIDGGQTGTRVRIETAGGAADHEAPPIRTDRPVVEQIATTVRAILDAGAGRPAGDESVGRSVIAAGVSGLTPDASRPVDLLEALAGVGVVSVALAHDSVTAYLAANRDEFGAVTAVGTGVVTLGVGRGGVCRVDGWGHLFGDAGSAYWIGRSGIAAALRAFDGRGPDTALRMAAEEEFGPLPELYMVVQADPDRVARVAGFARTVDAASEDRDAVAQRIIDDAADELATAAVTALDRSGHGTDDPARVSWVGGVMSASDRLRNRFVDSVSRRAPGVTVAPPHGRPFDGVRLLADLDATHPLSGEVYRAW</sequence>
<dbReference type="PANTHER" id="PTHR43190">
    <property type="entry name" value="N-ACETYL-D-GLUCOSAMINE KINASE"/>
    <property type="match status" value="1"/>
</dbReference>
<dbReference type="AlphaFoldDB" id="R7Y9Q1"/>
<gene>
    <name evidence="2" type="ORF">GTC6_10176</name>
</gene>
<dbReference type="SUPFAM" id="SSF53067">
    <property type="entry name" value="Actin-like ATPase domain"/>
    <property type="match status" value="1"/>
</dbReference>
<comment type="caution">
    <text evidence="2">The sequence shown here is derived from an EMBL/GenBank/DDBJ whole genome shotgun (WGS) entry which is preliminary data.</text>
</comment>
<reference evidence="2 3" key="1">
    <citation type="journal article" date="2013" name="Genome Announc.">
        <title>Draft Genome Sequence of a Benzothiophene-Desulfurizing Bacterium, Gordona terrae Strain C-6.</title>
        <authorList>
            <person name="Wang W."/>
            <person name="Ma T."/>
            <person name="Ren Y."/>
            <person name="Li G."/>
        </authorList>
    </citation>
    <scope>NUCLEOTIDE SEQUENCE [LARGE SCALE GENOMIC DNA]</scope>
    <source>
        <strain evidence="2 3">C-6</strain>
    </source>
</reference>
<dbReference type="PATRIC" id="fig|1316928.3.peg.2042"/>
<dbReference type="Proteomes" id="UP000013569">
    <property type="component" value="Unassembled WGS sequence"/>
</dbReference>
<dbReference type="InterPro" id="IPR043129">
    <property type="entry name" value="ATPase_NBD"/>
</dbReference>
<protein>
    <submittedName>
        <fullName evidence="2">ATPase BadF/BadG/BcrA/BcrD type</fullName>
    </submittedName>
</protein>
<evidence type="ECO:0000313" key="3">
    <source>
        <dbReference type="Proteomes" id="UP000013569"/>
    </source>
</evidence>
<dbReference type="InterPro" id="IPR052519">
    <property type="entry name" value="Euk-type_GlcNAc_Kinase"/>
</dbReference>
<organism evidence="2 3">
    <name type="scientific">Gordonia terrae C-6</name>
    <dbReference type="NCBI Taxonomy" id="1316928"/>
    <lineage>
        <taxon>Bacteria</taxon>
        <taxon>Bacillati</taxon>
        <taxon>Actinomycetota</taxon>
        <taxon>Actinomycetes</taxon>
        <taxon>Mycobacteriales</taxon>
        <taxon>Gordoniaceae</taxon>
        <taxon>Gordonia</taxon>
    </lineage>
</organism>
<feature type="domain" description="ATPase BadF/BadG/BcrA/BcrD type" evidence="1">
    <location>
        <begin position="56"/>
        <end position="333"/>
    </location>
</feature>
<dbReference type="CDD" id="cd24007">
    <property type="entry name" value="ASKHA_NBD_eukNAGK-like"/>
    <property type="match status" value="1"/>
</dbReference>
<dbReference type="InterPro" id="IPR002731">
    <property type="entry name" value="ATPase_BadF"/>
</dbReference>
<accession>R7Y9Q1</accession>
<evidence type="ECO:0000259" key="1">
    <source>
        <dbReference type="Pfam" id="PF01869"/>
    </source>
</evidence>
<evidence type="ECO:0000313" key="2">
    <source>
        <dbReference type="EMBL" id="EON32720.1"/>
    </source>
</evidence>
<dbReference type="PANTHER" id="PTHR43190:SF3">
    <property type="entry name" value="N-ACETYL-D-GLUCOSAMINE KINASE"/>
    <property type="match status" value="1"/>
</dbReference>
<dbReference type="EMBL" id="AQPW01000010">
    <property type="protein sequence ID" value="EON32720.1"/>
    <property type="molecule type" value="Genomic_DNA"/>
</dbReference>
<proteinExistence type="predicted"/>
<dbReference type="Pfam" id="PF01869">
    <property type="entry name" value="BcrAD_BadFG"/>
    <property type="match status" value="1"/>
</dbReference>